<dbReference type="EMBL" id="DXFG01000221">
    <property type="protein sequence ID" value="HIX38251.1"/>
    <property type="molecule type" value="Genomic_DNA"/>
</dbReference>
<comment type="caution">
    <text evidence="2">The sequence shown here is derived from an EMBL/GenBank/DDBJ whole genome shotgun (WGS) entry which is preliminary data.</text>
</comment>
<evidence type="ECO:0000256" key="1">
    <source>
        <dbReference type="SAM" id="Phobius"/>
    </source>
</evidence>
<proteinExistence type="predicted"/>
<sequence length="64" mass="7586">MEEINEKKKRIIKDLYKIISVILAFVTSAGLWYWNVSPQWGEGYFGYLPLLVVGIAFCMVYWFF</sequence>
<keyword evidence="1" id="KW-0472">Membrane</keyword>
<feature type="transmembrane region" description="Helical" evidence="1">
    <location>
        <begin position="46"/>
        <end position="63"/>
    </location>
</feature>
<evidence type="ECO:0000313" key="2">
    <source>
        <dbReference type="EMBL" id="HIX38251.1"/>
    </source>
</evidence>
<name>A0A9D1VMP3_9FIRM</name>
<reference evidence="2" key="1">
    <citation type="journal article" date="2021" name="PeerJ">
        <title>Extensive microbial diversity within the chicken gut microbiome revealed by metagenomics and culture.</title>
        <authorList>
            <person name="Gilroy R."/>
            <person name="Ravi A."/>
            <person name="Getino M."/>
            <person name="Pursley I."/>
            <person name="Horton D.L."/>
            <person name="Alikhan N.F."/>
            <person name="Baker D."/>
            <person name="Gharbi K."/>
            <person name="Hall N."/>
            <person name="Watson M."/>
            <person name="Adriaenssens E.M."/>
            <person name="Foster-Nyarko E."/>
            <person name="Jarju S."/>
            <person name="Secka A."/>
            <person name="Antonio M."/>
            <person name="Oren A."/>
            <person name="Chaudhuri R.R."/>
            <person name="La Ragione R."/>
            <person name="Hildebrand F."/>
            <person name="Pallen M.J."/>
        </authorList>
    </citation>
    <scope>NUCLEOTIDE SEQUENCE</scope>
    <source>
        <strain evidence="2">ChiHjej12B11-1927</strain>
    </source>
</reference>
<gene>
    <name evidence="2" type="ORF">H9738_10350</name>
</gene>
<dbReference type="Proteomes" id="UP000824230">
    <property type="component" value="Unassembled WGS sequence"/>
</dbReference>
<evidence type="ECO:0000313" key="3">
    <source>
        <dbReference type="Proteomes" id="UP000824230"/>
    </source>
</evidence>
<keyword evidence="1" id="KW-1133">Transmembrane helix</keyword>
<dbReference type="AlphaFoldDB" id="A0A9D1VMP3"/>
<organism evidence="2 3">
    <name type="scientific">Candidatus Blautia pullistercoris</name>
    <dbReference type="NCBI Taxonomy" id="2838499"/>
    <lineage>
        <taxon>Bacteria</taxon>
        <taxon>Bacillati</taxon>
        <taxon>Bacillota</taxon>
        <taxon>Clostridia</taxon>
        <taxon>Lachnospirales</taxon>
        <taxon>Lachnospiraceae</taxon>
        <taxon>Blautia</taxon>
    </lineage>
</organism>
<protein>
    <submittedName>
        <fullName evidence="2">Uncharacterized protein</fullName>
    </submittedName>
</protein>
<keyword evidence="1" id="KW-0812">Transmembrane</keyword>
<feature type="transmembrane region" description="Helical" evidence="1">
    <location>
        <begin position="15"/>
        <end position="34"/>
    </location>
</feature>
<reference evidence="2" key="2">
    <citation type="submission" date="2021-04" db="EMBL/GenBank/DDBJ databases">
        <authorList>
            <person name="Gilroy R."/>
        </authorList>
    </citation>
    <scope>NUCLEOTIDE SEQUENCE</scope>
    <source>
        <strain evidence="2">ChiHjej12B11-1927</strain>
    </source>
</reference>
<feature type="non-terminal residue" evidence="2">
    <location>
        <position position="64"/>
    </location>
</feature>
<accession>A0A9D1VMP3</accession>